<accession>A0A9X7YFR8</accession>
<gene>
    <name evidence="7" type="ORF">H3V42_13720</name>
</gene>
<organism evidence="7 8">
    <name type="scientific">Sphingobium yanoikuyae</name>
    <name type="common">Sphingomonas yanoikuyae</name>
    <dbReference type="NCBI Taxonomy" id="13690"/>
    <lineage>
        <taxon>Bacteria</taxon>
        <taxon>Pseudomonadati</taxon>
        <taxon>Pseudomonadota</taxon>
        <taxon>Alphaproteobacteria</taxon>
        <taxon>Sphingomonadales</taxon>
        <taxon>Sphingomonadaceae</taxon>
        <taxon>Sphingobium</taxon>
    </lineage>
</organism>
<feature type="transmembrane region" description="Helical" evidence="5">
    <location>
        <begin position="121"/>
        <end position="145"/>
    </location>
</feature>
<sequence>MRTYLYAVLIFLSGALMRPLSGNANSFVDAGESPVIQYLGTVLYVIALPIAALTMVRGLRQRKRPASIVLIAFVIALWVFLSISWSADPALSARRAAAYAGSLLITITLAFSIPPREVIRAFVFVTLGLLALTTILLVIAPGYAIHQGGEAGVAEHAGRLRGTFGHKNEFARVTAAGVIMLWLFGRQVLRQRTLWLGFLVLAAILLLLAGSAKIIIAFPIAFVAAWMLRLPIAPAYRSLMLLALAVPVLLLYFSGILDMITDSLIVSVGRDPGMSGREEIWAVAWSSIVEHPILGQGYYAGWAAEAKETLERIKWGVSLGHAHNGFLETLLDLGSVGLVLALIPLVYIAICAIGMRRERAPLLQELAGMWVVFDITLNSAGSYLVNYNDLYPTMTLLIGFWFAQVRRGAIDDASLSLLIPSRYYANIPRG</sequence>
<keyword evidence="2 5" id="KW-0812">Transmembrane</keyword>
<feature type="transmembrane region" description="Helical" evidence="5">
    <location>
        <begin position="68"/>
        <end position="85"/>
    </location>
</feature>
<dbReference type="InterPro" id="IPR007016">
    <property type="entry name" value="O-antigen_ligase-rel_domated"/>
</dbReference>
<comment type="subcellular location">
    <subcellularLocation>
        <location evidence="1">Membrane</location>
        <topology evidence="1">Multi-pass membrane protein</topology>
    </subcellularLocation>
</comment>
<feature type="transmembrane region" description="Helical" evidence="5">
    <location>
        <begin position="194"/>
        <end position="227"/>
    </location>
</feature>
<dbReference type="Pfam" id="PF04932">
    <property type="entry name" value="Wzy_C"/>
    <property type="match status" value="1"/>
</dbReference>
<protein>
    <submittedName>
        <fullName evidence="7">O-antigen ligase family protein</fullName>
    </submittedName>
</protein>
<dbReference type="PANTHER" id="PTHR37422">
    <property type="entry name" value="TEICHURONIC ACID BIOSYNTHESIS PROTEIN TUAE"/>
    <property type="match status" value="1"/>
</dbReference>
<evidence type="ECO:0000256" key="4">
    <source>
        <dbReference type="ARBA" id="ARBA00023136"/>
    </source>
</evidence>
<feature type="transmembrane region" description="Helical" evidence="5">
    <location>
        <begin position="333"/>
        <end position="354"/>
    </location>
</feature>
<keyword evidence="4 5" id="KW-0472">Membrane</keyword>
<proteinExistence type="predicted"/>
<evidence type="ECO:0000313" key="7">
    <source>
        <dbReference type="EMBL" id="QNG48488.1"/>
    </source>
</evidence>
<evidence type="ECO:0000256" key="3">
    <source>
        <dbReference type="ARBA" id="ARBA00022989"/>
    </source>
</evidence>
<keyword evidence="3 5" id="KW-1133">Transmembrane helix</keyword>
<evidence type="ECO:0000256" key="2">
    <source>
        <dbReference type="ARBA" id="ARBA00022692"/>
    </source>
</evidence>
<evidence type="ECO:0000256" key="5">
    <source>
        <dbReference type="SAM" id="Phobius"/>
    </source>
</evidence>
<dbReference type="GO" id="GO:0016874">
    <property type="term" value="F:ligase activity"/>
    <property type="evidence" value="ECO:0007669"/>
    <property type="project" value="UniProtKB-KW"/>
</dbReference>
<dbReference type="EMBL" id="CP060122">
    <property type="protein sequence ID" value="QNG48488.1"/>
    <property type="molecule type" value="Genomic_DNA"/>
</dbReference>
<dbReference type="InterPro" id="IPR051533">
    <property type="entry name" value="WaaL-like"/>
</dbReference>
<feature type="domain" description="O-antigen ligase-related" evidence="6">
    <location>
        <begin position="198"/>
        <end position="341"/>
    </location>
</feature>
<name>A0A9X7YFR8_SPHYA</name>
<feature type="transmembrane region" description="Helical" evidence="5">
    <location>
        <begin position="97"/>
        <end position="114"/>
    </location>
</feature>
<dbReference type="Proteomes" id="UP000515377">
    <property type="component" value="Chromosome"/>
</dbReference>
<feature type="transmembrane region" description="Helical" evidence="5">
    <location>
        <begin position="36"/>
        <end position="56"/>
    </location>
</feature>
<evidence type="ECO:0000256" key="1">
    <source>
        <dbReference type="ARBA" id="ARBA00004141"/>
    </source>
</evidence>
<dbReference type="AlphaFoldDB" id="A0A9X7YFR8"/>
<evidence type="ECO:0000313" key="8">
    <source>
        <dbReference type="Proteomes" id="UP000515377"/>
    </source>
</evidence>
<dbReference type="PANTHER" id="PTHR37422:SF13">
    <property type="entry name" value="LIPOPOLYSACCHARIDE BIOSYNTHESIS PROTEIN PA4999-RELATED"/>
    <property type="match status" value="1"/>
</dbReference>
<reference evidence="7 8" key="1">
    <citation type="submission" date="2020-07" db="EMBL/GenBank/DDBJ databases">
        <title>Whole genome sequence of Sphingobium yanoikuyae A3.</title>
        <authorList>
            <person name="Han S.-S."/>
        </authorList>
    </citation>
    <scope>NUCLEOTIDE SEQUENCE [LARGE SCALE GENOMIC DNA]</scope>
    <source>
        <strain evidence="7 8">A3</strain>
    </source>
</reference>
<dbReference type="GO" id="GO:0016020">
    <property type="term" value="C:membrane"/>
    <property type="evidence" value="ECO:0007669"/>
    <property type="project" value="UniProtKB-SubCell"/>
</dbReference>
<keyword evidence="7" id="KW-0436">Ligase</keyword>
<evidence type="ECO:0000259" key="6">
    <source>
        <dbReference type="Pfam" id="PF04932"/>
    </source>
</evidence>
<feature type="transmembrane region" description="Helical" evidence="5">
    <location>
        <begin position="239"/>
        <end position="257"/>
    </location>
</feature>